<evidence type="ECO:0000313" key="10">
    <source>
        <dbReference type="EMBL" id="MRG92855.1"/>
    </source>
</evidence>
<comment type="similarity">
    <text evidence="2">Belongs to the purine nucleoside phosphorylase YfiH/LACC1 family.</text>
</comment>
<dbReference type="GO" id="GO:0016787">
    <property type="term" value="F:hydrolase activity"/>
    <property type="evidence" value="ECO:0007669"/>
    <property type="project" value="UniProtKB-KW"/>
</dbReference>
<dbReference type="InterPro" id="IPR011324">
    <property type="entry name" value="Cytotoxic_necrot_fac-like_cat"/>
</dbReference>
<evidence type="ECO:0000313" key="11">
    <source>
        <dbReference type="Proteomes" id="UP000440224"/>
    </source>
</evidence>
<dbReference type="AlphaFoldDB" id="A0A6N7PRK0"/>
<gene>
    <name evidence="10" type="ORF">GF068_13070</name>
</gene>
<evidence type="ECO:0000256" key="8">
    <source>
        <dbReference type="ARBA" id="ARBA00048968"/>
    </source>
</evidence>
<keyword evidence="5" id="KW-0378">Hydrolase</keyword>
<sequence length="262" mass="27323">MTSPHEAAPSPVFSALLDADGFRHAFFTRKGGVSRAPYDSLNVAAAATGDDASSVQENIRRCAEALGVPLPRLYILSQVHGTDAHILDGTEDRDEVVKRLGDITASRIPGVACGVRSADCVPVLLADRRSGAVVAVHSGWRGTVANAAAAGARVLCELSPSPSIVAAIGPHIEPCCFEVGDDVAASLAGASSAGASVVDRSRGRAHVDLRRVVHAQLEAAGVEPSLVDDVRGCTVCDHERWFSYRRDAAKSGRLLSAIVTRG</sequence>
<proteinExistence type="inferred from homology"/>
<dbReference type="CDD" id="cd16833">
    <property type="entry name" value="YfiH"/>
    <property type="match status" value="1"/>
</dbReference>
<comment type="caution">
    <text evidence="10">The sequence shown here is derived from an EMBL/GenBank/DDBJ whole genome shotgun (WGS) entry which is preliminary data.</text>
</comment>
<reference evidence="10 11" key="1">
    <citation type="submission" date="2019-10" db="EMBL/GenBank/DDBJ databases">
        <title>A soil myxobacterium in the family Polyangiaceae.</title>
        <authorList>
            <person name="Li Y."/>
            <person name="Wang J."/>
        </authorList>
    </citation>
    <scope>NUCLEOTIDE SEQUENCE [LARGE SCALE GENOMIC DNA]</scope>
    <source>
        <strain evidence="10 11">DSM 14734</strain>
    </source>
</reference>
<evidence type="ECO:0000256" key="7">
    <source>
        <dbReference type="ARBA" id="ARBA00047989"/>
    </source>
</evidence>
<dbReference type="Gene3D" id="3.60.140.10">
    <property type="entry name" value="CNF1/YfiH-like putative cysteine hydrolases"/>
    <property type="match status" value="1"/>
</dbReference>
<organism evidence="10 11">
    <name type="scientific">Polyangium spumosum</name>
    <dbReference type="NCBI Taxonomy" id="889282"/>
    <lineage>
        <taxon>Bacteria</taxon>
        <taxon>Pseudomonadati</taxon>
        <taxon>Myxococcota</taxon>
        <taxon>Polyangia</taxon>
        <taxon>Polyangiales</taxon>
        <taxon>Polyangiaceae</taxon>
        <taxon>Polyangium</taxon>
    </lineage>
</organism>
<dbReference type="SUPFAM" id="SSF64438">
    <property type="entry name" value="CNF1/YfiH-like putative cysteine hydrolases"/>
    <property type="match status" value="1"/>
</dbReference>
<evidence type="ECO:0000256" key="6">
    <source>
        <dbReference type="ARBA" id="ARBA00022833"/>
    </source>
</evidence>
<evidence type="ECO:0000256" key="1">
    <source>
        <dbReference type="ARBA" id="ARBA00000553"/>
    </source>
</evidence>
<dbReference type="RefSeq" id="WP_338046359.1">
    <property type="nucleotide sequence ID" value="NZ_WJIE01000003.1"/>
</dbReference>
<keyword evidence="11" id="KW-1185">Reference proteome</keyword>
<dbReference type="EMBL" id="WJIE01000003">
    <property type="protein sequence ID" value="MRG92855.1"/>
    <property type="molecule type" value="Genomic_DNA"/>
</dbReference>
<protein>
    <submittedName>
        <fullName evidence="10">Laccase domain-containing protein</fullName>
    </submittedName>
</protein>
<keyword evidence="4" id="KW-0479">Metal-binding</keyword>
<comment type="catalytic activity">
    <reaction evidence="9">
        <text>S-methyl-5'-thioadenosine + phosphate = 5-(methylsulfanyl)-alpha-D-ribose 1-phosphate + adenine</text>
        <dbReference type="Rhea" id="RHEA:11852"/>
        <dbReference type="ChEBI" id="CHEBI:16708"/>
        <dbReference type="ChEBI" id="CHEBI:17509"/>
        <dbReference type="ChEBI" id="CHEBI:43474"/>
        <dbReference type="ChEBI" id="CHEBI:58533"/>
        <dbReference type="EC" id="2.4.2.28"/>
    </reaction>
    <physiologicalReaction direction="left-to-right" evidence="9">
        <dbReference type="Rhea" id="RHEA:11853"/>
    </physiologicalReaction>
</comment>
<evidence type="ECO:0000256" key="2">
    <source>
        <dbReference type="ARBA" id="ARBA00007353"/>
    </source>
</evidence>
<keyword evidence="6" id="KW-0862">Zinc</keyword>
<dbReference type="InterPro" id="IPR038371">
    <property type="entry name" value="Cu_polyphenol_OxRdtase_sf"/>
</dbReference>
<evidence type="ECO:0000256" key="3">
    <source>
        <dbReference type="ARBA" id="ARBA00022679"/>
    </source>
</evidence>
<evidence type="ECO:0000256" key="4">
    <source>
        <dbReference type="ARBA" id="ARBA00022723"/>
    </source>
</evidence>
<comment type="catalytic activity">
    <reaction evidence="7">
        <text>adenosine + H2O + H(+) = inosine + NH4(+)</text>
        <dbReference type="Rhea" id="RHEA:24408"/>
        <dbReference type="ChEBI" id="CHEBI:15377"/>
        <dbReference type="ChEBI" id="CHEBI:15378"/>
        <dbReference type="ChEBI" id="CHEBI:16335"/>
        <dbReference type="ChEBI" id="CHEBI:17596"/>
        <dbReference type="ChEBI" id="CHEBI:28938"/>
        <dbReference type="EC" id="3.5.4.4"/>
    </reaction>
    <physiologicalReaction direction="left-to-right" evidence="7">
        <dbReference type="Rhea" id="RHEA:24409"/>
    </physiologicalReaction>
</comment>
<keyword evidence="3" id="KW-0808">Transferase</keyword>
<dbReference type="PANTHER" id="PTHR30616:SF2">
    <property type="entry name" value="PURINE NUCLEOSIDE PHOSPHORYLASE LACC1"/>
    <property type="match status" value="1"/>
</dbReference>
<evidence type="ECO:0000256" key="5">
    <source>
        <dbReference type="ARBA" id="ARBA00022801"/>
    </source>
</evidence>
<dbReference type="Proteomes" id="UP000440224">
    <property type="component" value="Unassembled WGS sequence"/>
</dbReference>
<dbReference type="GO" id="GO:0005507">
    <property type="term" value="F:copper ion binding"/>
    <property type="evidence" value="ECO:0007669"/>
    <property type="project" value="TreeGrafter"/>
</dbReference>
<dbReference type="GO" id="GO:0017061">
    <property type="term" value="F:S-methyl-5-thioadenosine phosphorylase activity"/>
    <property type="evidence" value="ECO:0007669"/>
    <property type="project" value="UniProtKB-EC"/>
</dbReference>
<name>A0A6N7PRK0_9BACT</name>
<dbReference type="InterPro" id="IPR003730">
    <property type="entry name" value="Cu_polyphenol_OxRdtase"/>
</dbReference>
<accession>A0A6N7PRK0</accession>
<comment type="catalytic activity">
    <reaction evidence="8">
        <text>adenosine + phosphate = alpha-D-ribose 1-phosphate + adenine</text>
        <dbReference type="Rhea" id="RHEA:27642"/>
        <dbReference type="ChEBI" id="CHEBI:16335"/>
        <dbReference type="ChEBI" id="CHEBI:16708"/>
        <dbReference type="ChEBI" id="CHEBI:43474"/>
        <dbReference type="ChEBI" id="CHEBI:57720"/>
        <dbReference type="EC" id="2.4.2.1"/>
    </reaction>
    <physiologicalReaction direction="left-to-right" evidence="8">
        <dbReference type="Rhea" id="RHEA:27643"/>
    </physiologicalReaction>
</comment>
<evidence type="ECO:0000256" key="9">
    <source>
        <dbReference type="ARBA" id="ARBA00049893"/>
    </source>
</evidence>
<dbReference type="Pfam" id="PF02578">
    <property type="entry name" value="Cu-oxidase_4"/>
    <property type="match status" value="1"/>
</dbReference>
<dbReference type="PANTHER" id="PTHR30616">
    <property type="entry name" value="UNCHARACTERIZED PROTEIN YFIH"/>
    <property type="match status" value="1"/>
</dbReference>
<comment type="catalytic activity">
    <reaction evidence="1">
        <text>inosine + phosphate = alpha-D-ribose 1-phosphate + hypoxanthine</text>
        <dbReference type="Rhea" id="RHEA:27646"/>
        <dbReference type="ChEBI" id="CHEBI:17368"/>
        <dbReference type="ChEBI" id="CHEBI:17596"/>
        <dbReference type="ChEBI" id="CHEBI:43474"/>
        <dbReference type="ChEBI" id="CHEBI:57720"/>
        <dbReference type="EC" id="2.4.2.1"/>
    </reaction>
    <physiologicalReaction direction="left-to-right" evidence="1">
        <dbReference type="Rhea" id="RHEA:27647"/>
    </physiologicalReaction>
</comment>